<name>A0A0F9E8Q4_9ZZZZ</name>
<sequence length="67" mass="7205">MAQNEFTKTNSLLNTVSGQTILDAGLNVFGLQLLLESFTLIAGGKTDPVSFTYLGVDVKLQINEDAE</sequence>
<reference evidence="1" key="1">
    <citation type="journal article" date="2015" name="Nature">
        <title>Complex archaea that bridge the gap between prokaryotes and eukaryotes.</title>
        <authorList>
            <person name="Spang A."/>
            <person name="Saw J.H."/>
            <person name="Jorgensen S.L."/>
            <person name="Zaremba-Niedzwiedzka K."/>
            <person name="Martijn J."/>
            <person name="Lind A.E."/>
            <person name="van Eijk R."/>
            <person name="Schleper C."/>
            <person name="Guy L."/>
            <person name="Ettema T.J."/>
        </authorList>
    </citation>
    <scope>NUCLEOTIDE SEQUENCE</scope>
</reference>
<gene>
    <name evidence="1" type="ORF">LCGC14_2105080</name>
</gene>
<organism evidence="1">
    <name type="scientific">marine sediment metagenome</name>
    <dbReference type="NCBI Taxonomy" id="412755"/>
    <lineage>
        <taxon>unclassified sequences</taxon>
        <taxon>metagenomes</taxon>
        <taxon>ecological metagenomes</taxon>
    </lineage>
</organism>
<accession>A0A0F9E8Q4</accession>
<evidence type="ECO:0000313" key="1">
    <source>
        <dbReference type="EMBL" id="KKL70418.1"/>
    </source>
</evidence>
<dbReference type="EMBL" id="LAZR01025898">
    <property type="protein sequence ID" value="KKL70418.1"/>
    <property type="molecule type" value="Genomic_DNA"/>
</dbReference>
<comment type="caution">
    <text evidence="1">The sequence shown here is derived from an EMBL/GenBank/DDBJ whole genome shotgun (WGS) entry which is preliminary data.</text>
</comment>
<dbReference type="AlphaFoldDB" id="A0A0F9E8Q4"/>
<proteinExistence type="predicted"/>
<protein>
    <submittedName>
        <fullName evidence="1">Uncharacterized protein</fullName>
    </submittedName>
</protein>